<comment type="caution">
    <text evidence="7">The sequence shown here is derived from an EMBL/GenBank/DDBJ whole genome shotgun (WGS) entry which is preliminary data.</text>
</comment>
<evidence type="ECO:0000256" key="1">
    <source>
        <dbReference type="ARBA" id="ARBA00005033"/>
    </source>
</evidence>
<evidence type="ECO:0000313" key="8">
    <source>
        <dbReference type="Proteomes" id="UP001447188"/>
    </source>
</evidence>
<evidence type="ECO:0000313" key="7">
    <source>
        <dbReference type="EMBL" id="KAL0638770.1"/>
    </source>
</evidence>
<dbReference type="Proteomes" id="UP001447188">
    <property type="component" value="Unassembled WGS sequence"/>
</dbReference>
<reference evidence="7 8" key="1">
    <citation type="submission" date="2024-02" db="EMBL/GenBank/DDBJ databases">
        <title>Discinaceae phylogenomics.</title>
        <authorList>
            <person name="Dirks A.C."/>
            <person name="James T.Y."/>
        </authorList>
    </citation>
    <scope>NUCLEOTIDE SEQUENCE [LARGE SCALE GENOMIC DNA]</scope>
    <source>
        <strain evidence="7 8">ACD0624</strain>
    </source>
</reference>
<sequence>MNPALSRFLARLAIGAPATFRVQLQRSYSSHSPVSPNATPPRKKVTINTLRTMHANRIPIAMMTAHDFPSGLAADQAHMDMILIGDSLAMVGLGMEDMLHHCRAVSRAVKSAFTVGDLPMGSYEISPEHAVHSSIQMVQDGRVEAVKLEGGAEMSSTIARITSVGIPVLGHIGLTPQRSHALGGFRVQGKTASSASKLLTDALALQAAGCFGMVLEAVPAPVAALISSKLKIPTIGIGAGNGCGGQVLVQIDMLGNFPEGRFMPKFVKRYENIFEKSKQAMEQYRDEVKNRSYPAAEHTYPITAQELKDFEAIVEKRRAEFEVEE</sequence>
<dbReference type="CDD" id="cd06557">
    <property type="entry name" value="KPHMT-like"/>
    <property type="match status" value="1"/>
</dbReference>
<accession>A0ABR3GSJ0</accession>
<dbReference type="Gene3D" id="3.20.20.60">
    <property type="entry name" value="Phosphoenolpyruvate-binding domains"/>
    <property type="match status" value="1"/>
</dbReference>
<dbReference type="PANTHER" id="PTHR20881">
    <property type="entry name" value="3-METHYL-2-OXOBUTANOATE HYDROXYMETHYLTRANSFERASE"/>
    <property type="match status" value="1"/>
</dbReference>
<dbReference type="InterPro" id="IPR015813">
    <property type="entry name" value="Pyrv/PenolPyrv_kinase-like_dom"/>
</dbReference>
<evidence type="ECO:0000256" key="4">
    <source>
        <dbReference type="ARBA" id="ARBA00022679"/>
    </source>
</evidence>
<proteinExistence type="inferred from homology"/>
<dbReference type="InterPro" id="IPR040442">
    <property type="entry name" value="Pyrv_kinase-like_dom_sf"/>
</dbReference>
<comment type="similarity">
    <text evidence="2 6">Belongs to the PanB family.</text>
</comment>
<evidence type="ECO:0000256" key="2">
    <source>
        <dbReference type="ARBA" id="ARBA00008676"/>
    </source>
</evidence>
<dbReference type="EC" id="2.1.2.11" evidence="3 6"/>
<dbReference type="PANTHER" id="PTHR20881:SF0">
    <property type="entry name" value="3-METHYL-2-OXOBUTANOATE HYDROXYMETHYLTRANSFERASE"/>
    <property type="match status" value="1"/>
</dbReference>
<dbReference type="SUPFAM" id="SSF51621">
    <property type="entry name" value="Phosphoenolpyruvate/pyruvate domain"/>
    <property type="match status" value="1"/>
</dbReference>
<keyword evidence="8" id="KW-1185">Reference proteome</keyword>
<gene>
    <name evidence="7" type="primary">ECM31_1</name>
    <name evidence="7" type="ORF">Q9L58_002195</name>
</gene>
<dbReference type="GO" id="GO:0003864">
    <property type="term" value="F:3-methyl-2-oxobutanoate hydroxymethyltransferase activity"/>
    <property type="evidence" value="ECO:0007669"/>
    <property type="project" value="UniProtKB-EC"/>
</dbReference>
<dbReference type="HAMAP" id="MF_00156">
    <property type="entry name" value="PanB"/>
    <property type="match status" value="1"/>
</dbReference>
<protein>
    <recommendedName>
        <fullName evidence="3 6">3-methyl-2-oxobutanoate hydroxymethyltransferase</fullName>
        <ecNumber evidence="3 6">2.1.2.11</ecNumber>
    </recommendedName>
</protein>
<keyword evidence="4 6" id="KW-0808">Transferase</keyword>
<dbReference type="NCBIfam" id="NF001452">
    <property type="entry name" value="PRK00311.1"/>
    <property type="match status" value="1"/>
</dbReference>
<comment type="pathway">
    <text evidence="1 6">Cofactor biosynthesis; (R)-pantothenate biosynthesis; (R)-pantoate from 3-methyl-2-oxobutanoate: step 1/2.</text>
</comment>
<comment type="function">
    <text evidence="6">Catalyzes the reversible reaction in which hydroxymethyl group from 5,10-methylenetetrahydrofolate is transferred onto alpha-ketoisovalerate to form ketopantoate.</text>
</comment>
<evidence type="ECO:0000256" key="3">
    <source>
        <dbReference type="ARBA" id="ARBA00012618"/>
    </source>
</evidence>
<dbReference type="InterPro" id="IPR003700">
    <property type="entry name" value="Pantoate_hydroxy_MeTrfase"/>
</dbReference>
<dbReference type="EMBL" id="JBBBZM010000018">
    <property type="protein sequence ID" value="KAL0638770.1"/>
    <property type="molecule type" value="Genomic_DNA"/>
</dbReference>
<evidence type="ECO:0000256" key="5">
    <source>
        <dbReference type="ARBA" id="ARBA00049172"/>
    </source>
</evidence>
<organism evidence="7 8">
    <name type="scientific">Discina gigas</name>
    <dbReference type="NCBI Taxonomy" id="1032678"/>
    <lineage>
        <taxon>Eukaryota</taxon>
        <taxon>Fungi</taxon>
        <taxon>Dikarya</taxon>
        <taxon>Ascomycota</taxon>
        <taxon>Pezizomycotina</taxon>
        <taxon>Pezizomycetes</taxon>
        <taxon>Pezizales</taxon>
        <taxon>Discinaceae</taxon>
        <taxon>Discina</taxon>
    </lineage>
</organism>
<keyword evidence="6" id="KW-0566">Pantothenate biosynthesis</keyword>
<name>A0ABR3GSJ0_9PEZI</name>
<dbReference type="Pfam" id="PF02548">
    <property type="entry name" value="Pantoate_transf"/>
    <property type="match status" value="1"/>
</dbReference>
<comment type="catalytic activity">
    <reaction evidence="5 6">
        <text>(6R)-5,10-methylene-5,6,7,8-tetrahydrofolate + 3-methyl-2-oxobutanoate + H2O = 2-dehydropantoate + (6S)-5,6,7,8-tetrahydrofolate</text>
        <dbReference type="Rhea" id="RHEA:11824"/>
        <dbReference type="ChEBI" id="CHEBI:11561"/>
        <dbReference type="ChEBI" id="CHEBI:11851"/>
        <dbReference type="ChEBI" id="CHEBI:15377"/>
        <dbReference type="ChEBI" id="CHEBI:15636"/>
        <dbReference type="ChEBI" id="CHEBI:57453"/>
        <dbReference type="EC" id="2.1.2.11"/>
    </reaction>
</comment>
<evidence type="ECO:0000256" key="6">
    <source>
        <dbReference type="RuleBase" id="RU362100"/>
    </source>
</evidence>
<dbReference type="NCBIfam" id="TIGR00222">
    <property type="entry name" value="panB"/>
    <property type="match status" value="1"/>
</dbReference>